<dbReference type="InterPro" id="IPR012334">
    <property type="entry name" value="Pectin_lyas_fold"/>
</dbReference>
<dbReference type="InterPro" id="IPR059226">
    <property type="entry name" value="Choice_anch_Q_dom"/>
</dbReference>
<dbReference type="KEGG" id="lpav:PLANPX_0527"/>
<dbReference type="PANTHER" id="PTHR11319:SF35">
    <property type="entry name" value="OUTER MEMBRANE PROTEIN PMPC-RELATED"/>
    <property type="match status" value="1"/>
</dbReference>
<accession>A0A5K7X3G5</accession>
<dbReference type="InterPro" id="IPR006626">
    <property type="entry name" value="PbH1"/>
</dbReference>
<organism evidence="2 3">
    <name type="scientific">Lacipirellula parvula</name>
    <dbReference type="NCBI Taxonomy" id="2650471"/>
    <lineage>
        <taxon>Bacteria</taxon>
        <taxon>Pseudomonadati</taxon>
        <taxon>Planctomycetota</taxon>
        <taxon>Planctomycetia</taxon>
        <taxon>Pirellulales</taxon>
        <taxon>Lacipirellulaceae</taxon>
        <taxon>Lacipirellula</taxon>
    </lineage>
</organism>
<evidence type="ECO:0000256" key="1">
    <source>
        <dbReference type="ARBA" id="ARBA00016512"/>
    </source>
</evidence>
<dbReference type="SUPFAM" id="SSF51126">
    <property type="entry name" value="Pectin lyase-like"/>
    <property type="match status" value="2"/>
</dbReference>
<name>A0A5K7X3G5_9BACT</name>
<proteinExistence type="predicted"/>
<dbReference type="SMART" id="SM00710">
    <property type="entry name" value="PbH1"/>
    <property type="match status" value="12"/>
</dbReference>
<protein>
    <recommendedName>
        <fullName evidence="1">Probable pectate lyase C</fullName>
    </recommendedName>
</protein>
<dbReference type="Gene3D" id="2.160.20.10">
    <property type="entry name" value="Single-stranded right-handed beta-helix, Pectin lyase-like"/>
    <property type="match status" value="2"/>
</dbReference>
<sequence length="1174" mass="120978">MRRLPSSWDRTMAKLGLRRALSRNKRVRPASSKRLNGVEALEDRRVFDVGAIGAFVRTGGFGNITDASSSGATSHEELGYVTAIQGGVPTDADELIAKSAHTANLNIDGADIHGVGQSVSQTPTYVGGTTFVPFVNNASAHLLSYELDSPPAFMGGGGSGASAESGAIFEFDDVDDGITAQWFHGFILVATYGVTTADSETTAITEYSAYASITVDDTTASVGGEYKWEDSFTGEIIPGPHWHKTVKVPGYPELNYVEVANPTGGFNIFVHFVVPISEGATVSMSATSGGSTYAYSAGDGSANANWAQVSAAWGIVSGSPDTPDCNDLNQDGKVDEDDLKILIDNLGRGPGIGSTPPVIGPDGDLDHDGDVDEDDLALWSNAAADYPVGKTFVVSSEGDTVDADKTYGNLTLREALAMSDASVGDDDTILFAPGIGNIALAGTPLVIADEVAIKGSGADKLTINGGGSSRVFSVDSGVEATISGLTITGGGNVSAGGGILNNGDLTLNSVVVSGNTTTANGAGGGIRSTTYSRLQVINSTIDDNHASYGSGIYANVVDELLKIEGSTISNNIALGIATSTYSEGGGLAIAGSATGTVEIVNSTFSGNEALYSGGIRLQNNLAPTTITNSTIAYNRGNDSGGLHRLNNTSDPVLHNTIISENTARTTSTKLDIVGSVDLTNSTYNLIGSGGAGGLGNTNGNIILSSPNTAGLAPLGDYGGKTKTHALKTTSPAIDKGSEDYATTYDQRGLGFTGKYDLPDGTYPDADGFRDIGAYEASTGTTLIVRSDGDRNDSVDQLATTDSLRLREALALSAALAGDEVITFDQTGWTDDTITLSSPLAITSNVDIAGPGASDLVISANGNSAVLSISSSTVNVRGVTISDGYDNSLSYVGGIYATSSDVSLDDVRLLDNQGIDSVGGIWADGGSLSIVNSTLDGNGGWYGAVFADGADLTVINSTISNNSGSVYSGGIWFQGAGDLTVLNSTISGNQGYEAGGIVTLGSGVNEIIQSTIYNNLTFYETSYGGTLLPGGLRVSGSADVLIHNTIIAGNRLNDNAPRDVLVDTGTGASIIGTSSHNFIGLDSNNYFSSASPYDNIRGTVSARNARLAPLADNGGPTKTHVPYYDSEVIDHGDNSFIDDFDIVFDQRGSDRINPFSIDELVDIGAVELRTGEYYS</sequence>
<dbReference type="InterPro" id="IPR011050">
    <property type="entry name" value="Pectin_lyase_fold/virulence"/>
</dbReference>
<evidence type="ECO:0000313" key="2">
    <source>
        <dbReference type="EMBL" id="BBO30915.1"/>
    </source>
</evidence>
<dbReference type="PANTHER" id="PTHR11319">
    <property type="entry name" value="G PROTEIN-COUPLED RECEPTOR-RELATED"/>
    <property type="match status" value="1"/>
</dbReference>
<keyword evidence="3" id="KW-1185">Reference proteome</keyword>
<dbReference type="Proteomes" id="UP000326837">
    <property type="component" value="Chromosome"/>
</dbReference>
<dbReference type="PROSITE" id="PS00018">
    <property type="entry name" value="EF_HAND_1"/>
    <property type="match status" value="1"/>
</dbReference>
<dbReference type="AlphaFoldDB" id="A0A5K7X3G5"/>
<evidence type="ECO:0000313" key="3">
    <source>
        <dbReference type="Proteomes" id="UP000326837"/>
    </source>
</evidence>
<dbReference type="EMBL" id="AP021861">
    <property type="protein sequence ID" value="BBO30915.1"/>
    <property type="molecule type" value="Genomic_DNA"/>
</dbReference>
<dbReference type="InterPro" id="IPR018247">
    <property type="entry name" value="EF_Hand_1_Ca_BS"/>
</dbReference>
<reference evidence="3" key="1">
    <citation type="submission" date="2019-10" db="EMBL/GenBank/DDBJ databases">
        <title>Lacipirellula parvula gen. nov., sp. nov., representing a lineage of planctomycetes widespread in freshwater anoxic habitats, and description of the family Lacipirellulaceae.</title>
        <authorList>
            <person name="Dedysh S.N."/>
            <person name="Kulichevskaya I.S."/>
            <person name="Beletsky A.V."/>
            <person name="Rakitin A.L."/>
            <person name="Mardanov A.V."/>
            <person name="Ivanova A.A."/>
            <person name="Saltykova V.X."/>
            <person name="Rijpstra W.I.C."/>
            <person name="Sinninghe Damste J.S."/>
            <person name="Ravin N.V."/>
        </authorList>
    </citation>
    <scope>NUCLEOTIDE SEQUENCE [LARGE SCALE GENOMIC DNA]</scope>
    <source>
        <strain evidence="3">PX69</strain>
    </source>
</reference>
<gene>
    <name evidence="2" type="ORF">PLANPX_0527</name>
</gene>
<dbReference type="NCBIfam" id="NF041518">
    <property type="entry name" value="choice_anch_Q"/>
    <property type="match status" value="2"/>
</dbReference>